<gene>
    <name evidence="2" type="ORF">FYJ85_07950</name>
</gene>
<protein>
    <recommendedName>
        <fullName evidence="4">Glycosyl hydrolase family 39</fullName>
    </recommendedName>
</protein>
<evidence type="ECO:0000313" key="2">
    <source>
        <dbReference type="EMBL" id="MST96977.1"/>
    </source>
</evidence>
<feature type="chain" id="PRO_5032900794" description="Glycosyl hydrolase family 39" evidence="1">
    <location>
        <begin position="24"/>
        <end position="735"/>
    </location>
</feature>
<dbReference type="InterPro" id="IPR017853">
    <property type="entry name" value="GH"/>
</dbReference>
<accession>A0A844G088</accession>
<name>A0A844G088_9BACT</name>
<organism evidence="2 3">
    <name type="scientific">Victivallis lenta</name>
    <dbReference type="NCBI Taxonomy" id="2606640"/>
    <lineage>
        <taxon>Bacteria</taxon>
        <taxon>Pseudomonadati</taxon>
        <taxon>Lentisphaerota</taxon>
        <taxon>Lentisphaeria</taxon>
        <taxon>Victivallales</taxon>
        <taxon>Victivallaceae</taxon>
        <taxon>Victivallis</taxon>
    </lineage>
</organism>
<dbReference type="EMBL" id="VUNS01000006">
    <property type="protein sequence ID" value="MST96977.1"/>
    <property type="molecule type" value="Genomic_DNA"/>
</dbReference>
<sequence length="735" mass="82519">MLKLGNYLLCGWLLAAWCGSAAAGVQAVPDRDSSVYAPGEAVRFAFRPDGAERIVCRVLDFDRKTVREAALKAGEELRLDTLENGYYDLEFEAFDAAGKRTGRGSWPFAVIPEVDRSKLDWTRNQFGAMVMPHTAYPLADRKRDAEMMSRIGIRFVRTQRLSWIQIQPDENRPPDWTMSDRETEIYLDNHLAIVANTGWPLQLWASSGRGSGMRNPDKMFPARDRMEQLKSFYTELAKRYRGRIAYWEVGNEVDAALFWLGRPENAAAGNKDAILKDFCDYYTVVARAIRAGDPEAKIGPNTTGAAPDGHTYRDWLRKFLSDPEANREMDFFSSHYRCDIPAIRNVFAEKGKAPETDAIVTEIGGMAHVVGRTIPTWREKKSNIRVTYIQCGAAWIEGGKALCKFLLRDIPNIPPQAWIAGMLEKDFKLRPEYVAYATLIREFGNAVPAGELNVVRRSGSGWLQCFSGDTGAGKVNLLILNDAGRARITLDTSEETLLLVDPMGRERRLAAADGKVSFEMTSDVPLFLRGRITPDPGPVEYPKPVVAKVYRPEVNGGFEKKAELNRIPGWRVITDEVGGRGGRAVNFRVETDRDVKFSGKQSLRMHAERKSGWYGVMCVLPAEALPKPGPGEYLELAVRYRLRAEKVAGTGTAVTFSLREKNLRRVSWSDSAFEWGSFDWEMRGKRARYDRLPENFGSLTVEFYLGQATGTVWIDDVEITATLYRQPGADARGIN</sequence>
<dbReference type="AlphaFoldDB" id="A0A844G088"/>
<evidence type="ECO:0000313" key="3">
    <source>
        <dbReference type="Proteomes" id="UP000435649"/>
    </source>
</evidence>
<dbReference type="Gene3D" id="3.20.20.80">
    <property type="entry name" value="Glycosidases"/>
    <property type="match status" value="1"/>
</dbReference>
<keyword evidence="1" id="KW-0732">Signal</keyword>
<proteinExistence type="predicted"/>
<dbReference type="SUPFAM" id="SSF51445">
    <property type="entry name" value="(Trans)glycosidases"/>
    <property type="match status" value="1"/>
</dbReference>
<dbReference type="RefSeq" id="WP_154417774.1">
    <property type="nucleotide sequence ID" value="NZ_VUNS01000006.1"/>
</dbReference>
<dbReference type="InterPro" id="IPR051923">
    <property type="entry name" value="Glycosyl_Hydrolase_39"/>
</dbReference>
<comment type="caution">
    <text evidence="2">The sequence shown here is derived from an EMBL/GenBank/DDBJ whole genome shotgun (WGS) entry which is preliminary data.</text>
</comment>
<dbReference type="Gene3D" id="2.60.120.260">
    <property type="entry name" value="Galactose-binding domain-like"/>
    <property type="match status" value="1"/>
</dbReference>
<evidence type="ECO:0008006" key="4">
    <source>
        <dbReference type="Google" id="ProtNLM"/>
    </source>
</evidence>
<keyword evidence="3" id="KW-1185">Reference proteome</keyword>
<dbReference type="PANTHER" id="PTHR12631:SF10">
    <property type="entry name" value="BETA-XYLOSIDASE-LIKE PROTEIN-RELATED"/>
    <property type="match status" value="1"/>
</dbReference>
<dbReference type="PANTHER" id="PTHR12631">
    <property type="entry name" value="ALPHA-L-IDURONIDASE"/>
    <property type="match status" value="1"/>
</dbReference>
<evidence type="ECO:0000256" key="1">
    <source>
        <dbReference type="SAM" id="SignalP"/>
    </source>
</evidence>
<dbReference type="GO" id="GO:0004553">
    <property type="term" value="F:hydrolase activity, hydrolyzing O-glycosyl compounds"/>
    <property type="evidence" value="ECO:0007669"/>
    <property type="project" value="TreeGrafter"/>
</dbReference>
<feature type="signal peptide" evidence="1">
    <location>
        <begin position="1"/>
        <end position="23"/>
    </location>
</feature>
<dbReference type="Proteomes" id="UP000435649">
    <property type="component" value="Unassembled WGS sequence"/>
</dbReference>
<reference evidence="2 3" key="1">
    <citation type="submission" date="2019-08" db="EMBL/GenBank/DDBJ databases">
        <title>In-depth cultivation of the pig gut microbiome towards novel bacterial diversity and tailored functional studies.</title>
        <authorList>
            <person name="Wylensek D."/>
            <person name="Hitch T.C.A."/>
            <person name="Clavel T."/>
        </authorList>
    </citation>
    <scope>NUCLEOTIDE SEQUENCE [LARGE SCALE GENOMIC DNA]</scope>
    <source>
        <strain evidence="2 3">BBE-744-WT-12</strain>
    </source>
</reference>